<reference evidence="1 2" key="1">
    <citation type="journal article" date="2014" name="PLoS ONE">
        <title>Global Analysis of Gene Expression Profiles in Physic Nut (Jatropha curcas L.) Seedlings Exposed to Salt Stress.</title>
        <authorList>
            <person name="Zhang L."/>
            <person name="Zhang C."/>
            <person name="Wu P."/>
            <person name="Chen Y."/>
            <person name="Li M."/>
            <person name="Jiang H."/>
            <person name="Wu G."/>
        </authorList>
    </citation>
    <scope>NUCLEOTIDE SEQUENCE [LARGE SCALE GENOMIC DNA]</scope>
    <source>
        <strain evidence="2">cv. GZQX0401</strain>
        <tissue evidence="1">Young leaves</tissue>
    </source>
</reference>
<gene>
    <name evidence="1" type="ORF">JCGZ_25817</name>
</gene>
<protein>
    <submittedName>
        <fullName evidence="1">Uncharacterized protein</fullName>
    </submittedName>
</protein>
<keyword evidence="2" id="KW-1185">Reference proteome</keyword>
<dbReference type="Proteomes" id="UP000027138">
    <property type="component" value="Unassembled WGS sequence"/>
</dbReference>
<dbReference type="OrthoDB" id="1931227at2759"/>
<sequence length="120" mass="13785">MDTLVRSYTRTKLSRRLNGYEPLDGMSKANLGRRTPSKSMMMTSYRVTRAKQRQIFLQSYKLTSRSELRTSRSRKLKKVVVKVKTVLVSFMSFLRVGASRSCISRSAICTSSPTRVTKYC</sequence>
<evidence type="ECO:0000313" key="2">
    <source>
        <dbReference type="Proteomes" id="UP000027138"/>
    </source>
</evidence>
<dbReference type="AlphaFoldDB" id="A0A067JW03"/>
<name>A0A067JW03_JATCU</name>
<proteinExistence type="predicted"/>
<accession>A0A067JW03</accession>
<evidence type="ECO:0000313" key="1">
    <source>
        <dbReference type="EMBL" id="KDP24160.1"/>
    </source>
</evidence>
<organism evidence="1 2">
    <name type="scientific">Jatropha curcas</name>
    <name type="common">Barbados nut</name>
    <dbReference type="NCBI Taxonomy" id="180498"/>
    <lineage>
        <taxon>Eukaryota</taxon>
        <taxon>Viridiplantae</taxon>
        <taxon>Streptophyta</taxon>
        <taxon>Embryophyta</taxon>
        <taxon>Tracheophyta</taxon>
        <taxon>Spermatophyta</taxon>
        <taxon>Magnoliopsida</taxon>
        <taxon>eudicotyledons</taxon>
        <taxon>Gunneridae</taxon>
        <taxon>Pentapetalae</taxon>
        <taxon>rosids</taxon>
        <taxon>fabids</taxon>
        <taxon>Malpighiales</taxon>
        <taxon>Euphorbiaceae</taxon>
        <taxon>Crotonoideae</taxon>
        <taxon>Jatropheae</taxon>
        <taxon>Jatropha</taxon>
    </lineage>
</organism>
<dbReference type="EMBL" id="KK915137">
    <property type="protein sequence ID" value="KDP24160.1"/>
    <property type="molecule type" value="Genomic_DNA"/>
</dbReference>